<dbReference type="PANTHER" id="PTHR32309:SF31">
    <property type="entry name" value="CAPSULAR EXOPOLYSACCHARIDE FAMILY"/>
    <property type="match status" value="1"/>
</dbReference>
<keyword evidence="1" id="KW-0418">Kinase</keyword>
<proteinExistence type="predicted"/>
<dbReference type="STRING" id="582402.Hbal_1967"/>
<keyword evidence="1" id="KW-0808">Transferase</keyword>
<dbReference type="Gene3D" id="3.40.50.300">
    <property type="entry name" value="P-loop containing nucleotide triphosphate hydrolases"/>
    <property type="match status" value="1"/>
</dbReference>
<organism evidence="1 2">
    <name type="scientific">Hirschia baltica (strain ATCC 49814 / DSM 5838 / IFAM 1418)</name>
    <dbReference type="NCBI Taxonomy" id="582402"/>
    <lineage>
        <taxon>Bacteria</taxon>
        <taxon>Pseudomonadati</taxon>
        <taxon>Pseudomonadota</taxon>
        <taxon>Alphaproteobacteria</taxon>
        <taxon>Hyphomonadales</taxon>
        <taxon>Hyphomonadaceae</taxon>
        <taxon>Hirschia</taxon>
    </lineage>
</organism>
<dbReference type="EMBL" id="CP001678">
    <property type="protein sequence ID" value="ACT59651.1"/>
    <property type="molecule type" value="Genomic_DNA"/>
</dbReference>
<dbReference type="RefSeq" id="WP_015827801.1">
    <property type="nucleotide sequence ID" value="NC_012982.1"/>
</dbReference>
<dbReference type="SUPFAM" id="SSF52540">
    <property type="entry name" value="P-loop containing nucleoside triphosphate hydrolases"/>
    <property type="match status" value="1"/>
</dbReference>
<dbReference type="eggNOG" id="COG0489">
    <property type="taxonomic scope" value="Bacteria"/>
</dbReference>
<dbReference type="KEGG" id="hba:Hbal_1967"/>
<dbReference type="InterPro" id="IPR027417">
    <property type="entry name" value="P-loop_NTPase"/>
</dbReference>
<name>C6XKT4_HIRBI</name>
<protein>
    <submittedName>
        <fullName evidence="1">Polysaccharide autokinase-related protein HfsB</fullName>
    </submittedName>
</protein>
<dbReference type="PANTHER" id="PTHR32309">
    <property type="entry name" value="TYROSINE-PROTEIN KINASE"/>
    <property type="match status" value="1"/>
</dbReference>
<dbReference type="Proteomes" id="UP000002745">
    <property type="component" value="Chromosome"/>
</dbReference>
<reference evidence="2" key="1">
    <citation type="journal article" date="2011" name="J. Bacteriol.">
        <title>Genome sequences of eight morphologically diverse alphaproteobacteria.</title>
        <authorList>
            <consortium name="US DOE Joint Genome Institute"/>
            <person name="Brown P.J."/>
            <person name="Kysela D.T."/>
            <person name="Buechlein A."/>
            <person name="Hemmerich C."/>
            <person name="Brun Y.V."/>
        </authorList>
    </citation>
    <scope>NUCLEOTIDE SEQUENCE [LARGE SCALE GENOMIC DNA]</scope>
    <source>
        <strain evidence="2">ATCC 49814 / DSM 5838 / IFAM 1418</strain>
    </source>
</reference>
<keyword evidence="2" id="KW-1185">Reference proteome</keyword>
<dbReference type="OrthoDB" id="7183816at2"/>
<dbReference type="GO" id="GO:0016301">
    <property type="term" value="F:kinase activity"/>
    <property type="evidence" value="ECO:0007669"/>
    <property type="project" value="UniProtKB-KW"/>
</dbReference>
<sequence>MKDLRKDLTETWRVATRAPVDNGGRTIMFMSAMAGEGTSSVAASFAMLAAQRARKGVWLIDLNLMDGRLFNAFDRGGDFVDSFGQVGPAHNAEMSGASFFSISPPPPPPPPGKKNDAGLFVMHRVADTKLLVSRFRKERLESSARVRVKTGADYWKAVREIADWVIIDAPALETSSAGLAICSQMDATALVVRADKTPATQVSKLGQEIEGHGGTCMGIVLNATKADARLADEISG</sequence>
<gene>
    <name evidence="1" type="ordered locus">Hbal_1967</name>
</gene>
<dbReference type="AlphaFoldDB" id="C6XKT4"/>
<evidence type="ECO:0000313" key="1">
    <source>
        <dbReference type="EMBL" id="ACT59651.1"/>
    </source>
</evidence>
<dbReference type="InterPro" id="IPR050445">
    <property type="entry name" value="Bact_polysacc_biosynth/exp"/>
</dbReference>
<accession>C6XKT4</accession>
<evidence type="ECO:0000313" key="2">
    <source>
        <dbReference type="Proteomes" id="UP000002745"/>
    </source>
</evidence>
<dbReference type="HOGENOM" id="CLU_1188114_0_0_5"/>